<dbReference type="Gene3D" id="1.10.287.3510">
    <property type="match status" value="1"/>
</dbReference>
<dbReference type="Pfam" id="PF00420">
    <property type="entry name" value="Oxidored_q2"/>
    <property type="match status" value="1"/>
</dbReference>
<evidence type="ECO:0000256" key="2">
    <source>
        <dbReference type="ARBA" id="ARBA00022692"/>
    </source>
</evidence>
<evidence type="ECO:0000313" key="6">
    <source>
        <dbReference type="EMBL" id="QOJ79317.1"/>
    </source>
</evidence>
<dbReference type="EMBL" id="CP062310">
    <property type="protein sequence ID" value="QOJ79317.1"/>
    <property type="molecule type" value="Genomic_DNA"/>
</dbReference>
<dbReference type="AlphaFoldDB" id="A0A7L9FHW9"/>
<evidence type="ECO:0000256" key="1">
    <source>
        <dbReference type="ARBA" id="ARBA00004141"/>
    </source>
</evidence>
<dbReference type="GO" id="GO:0016020">
    <property type="term" value="C:membrane"/>
    <property type="evidence" value="ECO:0007669"/>
    <property type="project" value="UniProtKB-SubCell"/>
</dbReference>
<dbReference type="InterPro" id="IPR039428">
    <property type="entry name" value="NUOK/Mnh_C1-like"/>
</dbReference>
<evidence type="ECO:0000313" key="7">
    <source>
        <dbReference type="Proteomes" id="UP000594121"/>
    </source>
</evidence>
<dbReference type="InParanoid" id="A0A7L9FHW9"/>
<organism evidence="6 7">
    <name type="scientific">Infirmifilum lucidum</name>
    <dbReference type="NCBI Taxonomy" id="2776706"/>
    <lineage>
        <taxon>Archaea</taxon>
        <taxon>Thermoproteota</taxon>
        <taxon>Thermoprotei</taxon>
        <taxon>Thermofilales</taxon>
        <taxon>Thermofilaceae</taxon>
        <taxon>Infirmifilum</taxon>
    </lineage>
</organism>
<comment type="subcellular location">
    <subcellularLocation>
        <location evidence="1">Membrane</location>
        <topology evidence="1">Multi-pass membrane protein</topology>
    </subcellularLocation>
</comment>
<keyword evidence="3 5" id="KW-1133">Transmembrane helix</keyword>
<dbReference type="RefSeq" id="WP_192819289.1">
    <property type="nucleotide sequence ID" value="NZ_CP062310.1"/>
</dbReference>
<evidence type="ECO:0000256" key="3">
    <source>
        <dbReference type="ARBA" id="ARBA00022989"/>
    </source>
</evidence>
<proteinExistence type="predicted"/>
<evidence type="ECO:0000256" key="4">
    <source>
        <dbReference type="ARBA" id="ARBA00023136"/>
    </source>
</evidence>
<evidence type="ECO:0000256" key="5">
    <source>
        <dbReference type="SAM" id="Phobius"/>
    </source>
</evidence>
<keyword evidence="4 5" id="KW-0472">Membrane</keyword>
<feature type="transmembrane region" description="Helical" evidence="5">
    <location>
        <begin position="29"/>
        <end position="48"/>
    </location>
</feature>
<sequence length="101" mass="10449">MDSTVLLVPAVLIGLGALGAITARSAVKVLISLEVMFNGALLALLMLATRIPNEASSLALIAISLSGVEVGVLVSIFVLLFRRTRSVDVYEIPGLRGGGSE</sequence>
<dbReference type="GeneID" id="59148691"/>
<keyword evidence="2 5" id="KW-0812">Transmembrane</keyword>
<dbReference type="KEGG" id="thel:IG193_02305"/>
<protein>
    <submittedName>
        <fullName evidence="6">NADH-quinone oxidoreductase subunit K</fullName>
    </submittedName>
</protein>
<reference evidence="6 7" key="1">
    <citation type="submission" date="2020-10" db="EMBL/GenBank/DDBJ databases">
        <title>Thermofilum lucidum 3507LT sp. nov. a novel member of Thermofilaceae family isolated from Chile hot spring, and proposal of description order Thermofilales.</title>
        <authorList>
            <person name="Zayulina K.S."/>
            <person name="Elcheninov A.G."/>
            <person name="Toshchakov S.V."/>
            <person name="Kublanov I.V."/>
        </authorList>
    </citation>
    <scope>NUCLEOTIDE SEQUENCE [LARGE SCALE GENOMIC DNA]</scope>
    <source>
        <strain evidence="6 7">3507LT</strain>
    </source>
</reference>
<keyword evidence="7" id="KW-1185">Reference proteome</keyword>
<name>A0A7L9FHW9_9CREN</name>
<accession>A0A7L9FHW9</accession>
<dbReference type="Proteomes" id="UP000594121">
    <property type="component" value="Chromosome"/>
</dbReference>
<gene>
    <name evidence="6" type="ORF">IG193_02305</name>
</gene>
<feature type="transmembrane region" description="Helical" evidence="5">
    <location>
        <begin position="60"/>
        <end position="81"/>
    </location>
</feature>